<accession>A0ABC8TX63</accession>
<evidence type="ECO:0000256" key="6">
    <source>
        <dbReference type="ARBA" id="ARBA00023136"/>
    </source>
</evidence>
<evidence type="ECO:0000313" key="10">
    <source>
        <dbReference type="Proteomes" id="UP001642360"/>
    </source>
</evidence>
<dbReference type="InterPro" id="IPR049625">
    <property type="entry name" value="Glyco_transf_61_cat"/>
</dbReference>
<keyword evidence="2" id="KW-0328">Glycosyltransferase</keyword>
<dbReference type="GO" id="GO:0016763">
    <property type="term" value="F:pentosyltransferase activity"/>
    <property type="evidence" value="ECO:0007669"/>
    <property type="project" value="UniProtKB-ARBA"/>
</dbReference>
<evidence type="ECO:0000256" key="4">
    <source>
        <dbReference type="ARBA" id="ARBA00022692"/>
    </source>
</evidence>
<keyword evidence="4" id="KW-0812">Transmembrane</keyword>
<feature type="domain" description="Glycosyltransferase 61 catalytic" evidence="8">
    <location>
        <begin position="224"/>
        <end position="297"/>
    </location>
</feature>
<keyword evidence="5" id="KW-1133">Transmembrane helix</keyword>
<reference evidence="9 10" key="1">
    <citation type="submission" date="2024-02" db="EMBL/GenBank/DDBJ databases">
        <authorList>
            <person name="Vignale AGUSTIN F."/>
            <person name="Sosa J E."/>
            <person name="Modenutti C."/>
        </authorList>
    </citation>
    <scope>NUCLEOTIDE SEQUENCE [LARGE SCALE GENOMIC DNA]</scope>
</reference>
<name>A0ABC8TX63_9AQUA</name>
<dbReference type="AlphaFoldDB" id="A0ABC8TX63"/>
<dbReference type="GO" id="GO:0000139">
    <property type="term" value="C:Golgi membrane"/>
    <property type="evidence" value="ECO:0007669"/>
    <property type="project" value="UniProtKB-SubCell"/>
</dbReference>
<evidence type="ECO:0000256" key="2">
    <source>
        <dbReference type="ARBA" id="ARBA00022676"/>
    </source>
</evidence>
<evidence type="ECO:0000256" key="7">
    <source>
        <dbReference type="ARBA" id="ARBA00023180"/>
    </source>
</evidence>
<dbReference type="InterPro" id="IPR007657">
    <property type="entry name" value="Glycosyltransferase_61"/>
</dbReference>
<comment type="caution">
    <text evidence="9">The sequence shown here is derived from an EMBL/GenBank/DDBJ whole genome shotgun (WGS) entry which is preliminary data.</text>
</comment>
<dbReference type="Pfam" id="PF04577">
    <property type="entry name" value="Glyco_transf_61"/>
    <property type="match status" value="1"/>
</dbReference>
<evidence type="ECO:0000259" key="8">
    <source>
        <dbReference type="Pfam" id="PF04577"/>
    </source>
</evidence>
<keyword evidence="6" id="KW-0472">Membrane</keyword>
<evidence type="ECO:0000256" key="5">
    <source>
        <dbReference type="ARBA" id="ARBA00022989"/>
    </source>
</evidence>
<evidence type="ECO:0000313" key="9">
    <source>
        <dbReference type="EMBL" id="CAK9174084.1"/>
    </source>
</evidence>
<keyword evidence="7" id="KW-0325">Glycoprotein</keyword>
<comment type="subcellular location">
    <subcellularLocation>
        <location evidence="1">Golgi apparatus membrane</location>
        <topology evidence="1">Single-pass type II membrane protein</topology>
    </subcellularLocation>
</comment>
<dbReference type="EMBL" id="CAUOFW020006280">
    <property type="protein sequence ID" value="CAK9174084.1"/>
    <property type="molecule type" value="Genomic_DNA"/>
</dbReference>
<dbReference type="Proteomes" id="UP001642360">
    <property type="component" value="Unassembled WGS sequence"/>
</dbReference>
<keyword evidence="3" id="KW-0808">Transferase</keyword>
<organism evidence="9 10">
    <name type="scientific">Ilex paraguariensis</name>
    <name type="common">yerba mate</name>
    <dbReference type="NCBI Taxonomy" id="185542"/>
    <lineage>
        <taxon>Eukaryota</taxon>
        <taxon>Viridiplantae</taxon>
        <taxon>Streptophyta</taxon>
        <taxon>Embryophyta</taxon>
        <taxon>Tracheophyta</taxon>
        <taxon>Spermatophyta</taxon>
        <taxon>Magnoliopsida</taxon>
        <taxon>eudicotyledons</taxon>
        <taxon>Gunneridae</taxon>
        <taxon>Pentapetalae</taxon>
        <taxon>asterids</taxon>
        <taxon>campanulids</taxon>
        <taxon>Aquifoliales</taxon>
        <taxon>Aquifoliaceae</taxon>
        <taxon>Ilex</taxon>
    </lineage>
</organism>
<keyword evidence="10" id="KW-1185">Reference proteome</keyword>
<proteinExistence type="predicted"/>
<dbReference type="PANTHER" id="PTHR20961:SF38">
    <property type="entry name" value="PROTEIN O-LINKED-MANNOSE BETA-1,4-N-ACETYLGLUCOSAMINYLTRANSFERASE 2"/>
    <property type="match status" value="1"/>
</dbReference>
<protein>
    <recommendedName>
        <fullName evidence="8">Glycosyltransferase 61 catalytic domain-containing protein</fullName>
    </recommendedName>
</protein>
<gene>
    <name evidence="9" type="ORF">ILEXP_LOCUS43821</name>
</gene>
<sequence length="395" mass="44900">MSSKLKDSVTFLPLKDLRYSTTAQQGHTWFMSSMNDSHEEGEVQYQHFPSKASKGRVLCLKGRDKHDGAWNYYALAWPETLPHNSTLKKGLTFVSYNHYNYDNIWHGLSAMVPFVAWHIKSGCAAPDRWVLYHWGELRTQMGPWLRSLMASTFGEPLEIEGFEDGGAVCFEEAVVMRHNEGGMSRLRRVEVYDQMRCKARAFCGGSVEVDGGAAPPLIGMTMFMRTGPRSFRNESAVVGIFERECRKVEGCRLMVAYSNNLTFCEQVKLMSSTDILVSPHGAQLTNMFLMDRNSSVMEFFPKGWLKLAGVGQYVYHWIASWSGMIHRGAWRDPTGDDCPFPEDDRRCMSIYKNGRIGHNETYFAEWARNVIDDVKMRKMEERKNSAAGSSGCTCS</sequence>
<dbReference type="PANTHER" id="PTHR20961">
    <property type="entry name" value="GLYCOSYLTRANSFERASE"/>
    <property type="match status" value="1"/>
</dbReference>
<evidence type="ECO:0000256" key="3">
    <source>
        <dbReference type="ARBA" id="ARBA00022679"/>
    </source>
</evidence>
<evidence type="ECO:0000256" key="1">
    <source>
        <dbReference type="ARBA" id="ARBA00004323"/>
    </source>
</evidence>